<accession>A0AAV1VTK2</accession>
<evidence type="ECO:0000256" key="2">
    <source>
        <dbReference type="ARBA" id="ARBA00022771"/>
    </source>
</evidence>
<dbReference type="Proteomes" id="UP001497480">
    <property type="component" value="Unassembled WGS sequence"/>
</dbReference>
<keyword evidence="1" id="KW-0479">Metal-binding</keyword>
<keyword evidence="7" id="KW-1185">Reference proteome</keyword>
<evidence type="ECO:0000256" key="3">
    <source>
        <dbReference type="ARBA" id="ARBA00022833"/>
    </source>
</evidence>
<gene>
    <name evidence="6" type="ORF">LLUT_LOCUS1424</name>
</gene>
<comment type="caution">
    <text evidence="6">The sequence shown here is derived from an EMBL/GenBank/DDBJ whole genome shotgun (WGS) entry which is preliminary data.</text>
</comment>
<evidence type="ECO:0000256" key="4">
    <source>
        <dbReference type="PROSITE-ProRule" id="PRU00175"/>
    </source>
</evidence>
<dbReference type="GO" id="GO:0006511">
    <property type="term" value="P:ubiquitin-dependent protein catabolic process"/>
    <property type="evidence" value="ECO:0007669"/>
    <property type="project" value="TreeGrafter"/>
</dbReference>
<dbReference type="InterPro" id="IPR001841">
    <property type="entry name" value="Znf_RING"/>
</dbReference>
<dbReference type="PANTHER" id="PTHR45931:SF3">
    <property type="entry name" value="RING ZINC FINGER-CONTAINING PROTEIN"/>
    <property type="match status" value="1"/>
</dbReference>
<dbReference type="CDD" id="cd16454">
    <property type="entry name" value="RING-H2_PA-TM-RING"/>
    <property type="match status" value="1"/>
</dbReference>
<protein>
    <recommendedName>
        <fullName evidence="5">RING-type domain-containing protein</fullName>
    </recommendedName>
</protein>
<dbReference type="SUPFAM" id="SSF57850">
    <property type="entry name" value="RING/U-box"/>
    <property type="match status" value="1"/>
</dbReference>
<dbReference type="PROSITE" id="PS50089">
    <property type="entry name" value="ZF_RING_2"/>
    <property type="match status" value="1"/>
</dbReference>
<sequence length="261" mass="29659">MTSASELFNRRHHRFGVARDSLHSTFDSPPSPDLHLRLHDADSLRRHDHLRRLRHRSSHPERGADRFVHRRNRWSVLNDSDDSAENGRDVRVSGSDVLPVEVLLARERLLERLRGDHVSTNRQHGRGSMVGDQASEISNDVPTGGYLVGDLTSQLGRSQLLQELNQKPPGLTQEAMDCLHQEVFFSTVTALESRILQDCSICLESFTDRDKLICLPCGHKFHSACLNPWVRSCGDCPYCRRGIVVNSHLPKKRLNSLYYIG</sequence>
<dbReference type="InterPro" id="IPR013083">
    <property type="entry name" value="Znf_RING/FYVE/PHD"/>
</dbReference>
<organism evidence="6 7">
    <name type="scientific">Lupinus luteus</name>
    <name type="common">European yellow lupine</name>
    <dbReference type="NCBI Taxonomy" id="3873"/>
    <lineage>
        <taxon>Eukaryota</taxon>
        <taxon>Viridiplantae</taxon>
        <taxon>Streptophyta</taxon>
        <taxon>Embryophyta</taxon>
        <taxon>Tracheophyta</taxon>
        <taxon>Spermatophyta</taxon>
        <taxon>Magnoliopsida</taxon>
        <taxon>eudicotyledons</taxon>
        <taxon>Gunneridae</taxon>
        <taxon>Pentapetalae</taxon>
        <taxon>rosids</taxon>
        <taxon>fabids</taxon>
        <taxon>Fabales</taxon>
        <taxon>Fabaceae</taxon>
        <taxon>Papilionoideae</taxon>
        <taxon>50 kb inversion clade</taxon>
        <taxon>genistoids sensu lato</taxon>
        <taxon>core genistoids</taxon>
        <taxon>Genisteae</taxon>
        <taxon>Lupinus</taxon>
    </lineage>
</organism>
<reference evidence="6 7" key="1">
    <citation type="submission" date="2024-03" db="EMBL/GenBank/DDBJ databases">
        <authorList>
            <person name="Martinez-Hernandez J."/>
        </authorList>
    </citation>
    <scope>NUCLEOTIDE SEQUENCE [LARGE SCALE GENOMIC DNA]</scope>
</reference>
<evidence type="ECO:0000313" key="7">
    <source>
        <dbReference type="Proteomes" id="UP001497480"/>
    </source>
</evidence>
<dbReference type="SMART" id="SM00184">
    <property type="entry name" value="RING"/>
    <property type="match status" value="1"/>
</dbReference>
<dbReference type="Pfam" id="PF13639">
    <property type="entry name" value="zf-RING_2"/>
    <property type="match status" value="1"/>
</dbReference>
<dbReference type="InterPro" id="IPR051834">
    <property type="entry name" value="RING_finger_E3_ligase"/>
</dbReference>
<name>A0AAV1VTK2_LUPLU</name>
<keyword evidence="2 4" id="KW-0863">Zinc-finger</keyword>
<dbReference type="EMBL" id="CAXHTB010000001">
    <property type="protein sequence ID" value="CAL0300364.1"/>
    <property type="molecule type" value="Genomic_DNA"/>
</dbReference>
<proteinExistence type="predicted"/>
<dbReference type="PANTHER" id="PTHR45931">
    <property type="entry name" value="SI:CH211-59O9.10"/>
    <property type="match status" value="1"/>
</dbReference>
<keyword evidence="3" id="KW-0862">Zinc</keyword>
<dbReference type="GO" id="GO:0005634">
    <property type="term" value="C:nucleus"/>
    <property type="evidence" value="ECO:0007669"/>
    <property type="project" value="TreeGrafter"/>
</dbReference>
<evidence type="ECO:0000256" key="1">
    <source>
        <dbReference type="ARBA" id="ARBA00022723"/>
    </source>
</evidence>
<dbReference type="AlphaFoldDB" id="A0AAV1VTK2"/>
<dbReference type="GO" id="GO:0061630">
    <property type="term" value="F:ubiquitin protein ligase activity"/>
    <property type="evidence" value="ECO:0007669"/>
    <property type="project" value="TreeGrafter"/>
</dbReference>
<evidence type="ECO:0000313" key="6">
    <source>
        <dbReference type="EMBL" id="CAL0300364.1"/>
    </source>
</evidence>
<dbReference type="Gene3D" id="3.30.40.10">
    <property type="entry name" value="Zinc/RING finger domain, C3HC4 (zinc finger)"/>
    <property type="match status" value="1"/>
</dbReference>
<evidence type="ECO:0000259" key="5">
    <source>
        <dbReference type="PROSITE" id="PS50089"/>
    </source>
</evidence>
<dbReference type="GO" id="GO:0008270">
    <property type="term" value="F:zinc ion binding"/>
    <property type="evidence" value="ECO:0007669"/>
    <property type="project" value="UniProtKB-KW"/>
</dbReference>
<feature type="domain" description="RING-type" evidence="5">
    <location>
        <begin position="199"/>
        <end position="240"/>
    </location>
</feature>